<gene>
    <name evidence="2" type="ORF">A3H51_01685</name>
</gene>
<name>A0A1G2HJ32_9BACT</name>
<reference evidence="2 3" key="1">
    <citation type="journal article" date="2016" name="Nat. Commun.">
        <title>Thousands of microbial genomes shed light on interconnected biogeochemical processes in an aquifer system.</title>
        <authorList>
            <person name="Anantharaman K."/>
            <person name="Brown C.T."/>
            <person name="Hug L.A."/>
            <person name="Sharon I."/>
            <person name="Castelle C.J."/>
            <person name="Probst A.J."/>
            <person name="Thomas B.C."/>
            <person name="Singh A."/>
            <person name="Wilkins M.J."/>
            <person name="Karaoz U."/>
            <person name="Brodie E.L."/>
            <person name="Williams K.H."/>
            <person name="Hubbard S.S."/>
            <person name="Banfield J.F."/>
        </authorList>
    </citation>
    <scope>NUCLEOTIDE SEQUENCE [LARGE SCALE GENOMIC DNA]</scope>
</reference>
<dbReference type="InterPro" id="IPR046909">
    <property type="entry name" value="cREC_REC"/>
</dbReference>
<evidence type="ECO:0000313" key="2">
    <source>
        <dbReference type="EMBL" id="OGZ62512.1"/>
    </source>
</evidence>
<evidence type="ECO:0000259" key="1">
    <source>
        <dbReference type="Pfam" id="PF20274"/>
    </source>
</evidence>
<protein>
    <recommendedName>
        <fullName evidence="1">Cyclic-phosphate processing Receiver domain-containing protein</fullName>
    </recommendedName>
</protein>
<dbReference type="Pfam" id="PF20274">
    <property type="entry name" value="cREC_REC"/>
    <property type="match status" value="1"/>
</dbReference>
<dbReference type="Proteomes" id="UP000178509">
    <property type="component" value="Unassembled WGS sequence"/>
</dbReference>
<dbReference type="EMBL" id="MHOJ01000019">
    <property type="protein sequence ID" value="OGZ62512.1"/>
    <property type="molecule type" value="Genomic_DNA"/>
</dbReference>
<sequence length="312" mass="36709">MTKLEKENFTSRETETRKLAYDVDFRAWTKEHPGAMKTFLEIVRSKEFKDAVAGDIIEKGEMRVTLIEQIYNRGPRLKLELNGVEFFVKIEETNLEKQGFARGHKEFVDSQKAKELLGDLPGVEIYEPQLGYQTESESFFVSKWIDLPVLYDYVEMLSAQNNKEKVSELSKRKKEIQEVLEDFTDIVEYNMFYDSQNDKIILFDVSRSPMTIYIDDTRTPDDFEYNTVARNFDEFRALIERAEMGGEVIGKISFDNDLGEGEKEGWKMLRWLAENYPKYFDGRTDLRVHSANPVARKKMEEFIKYCIILYKK</sequence>
<feature type="domain" description="Cyclic-phosphate processing Receiver" evidence="1">
    <location>
        <begin position="210"/>
        <end position="304"/>
    </location>
</feature>
<organism evidence="2 3">
    <name type="scientific">Candidatus Spechtbacteria bacterium RIFCSPLOWO2_02_FULL_38_8</name>
    <dbReference type="NCBI Taxonomy" id="1802164"/>
    <lineage>
        <taxon>Bacteria</taxon>
        <taxon>Candidatus Spechtiibacteriota</taxon>
    </lineage>
</organism>
<comment type="caution">
    <text evidence="2">The sequence shown here is derived from an EMBL/GenBank/DDBJ whole genome shotgun (WGS) entry which is preliminary data.</text>
</comment>
<proteinExistence type="predicted"/>
<dbReference type="STRING" id="1802164.A3H51_01685"/>
<accession>A0A1G2HJ32</accession>
<dbReference type="AlphaFoldDB" id="A0A1G2HJ32"/>
<evidence type="ECO:0000313" key="3">
    <source>
        <dbReference type="Proteomes" id="UP000178509"/>
    </source>
</evidence>